<dbReference type="InterPro" id="IPR004018">
    <property type="entry name" value="RPEL_repeat"/>
</dbReference>
<keyword evidence="3" id="KW-0805">Transcription regulation</keyword>
<dbReference type="InterPro" id="IPR036361">
    <property type="entry name" value="SAP_dom_sf"/>
</dbReference>
<evidence type="ECO:0000256" key="5">
    <source>
        <dbReference type="ARBA" id="ARBA00023163"/>
    </source>
</evidence>
<dbReference type="EMBL" id="CALNXK010000012">
    <property type="protein sequence ID" value="CAH3044417.1"/>
    <property type="molecule type" value="Genomic_DNA"/>
</dbReference>
<dbReference type="InterPro" id="IPR003034">
    <property type="entry name" value="SAP_dom"/>
</dbReference>
<dbReference type="PANTHER" id="PTHR22793:SF12">
    <property type="entry name" value="MYOCARDIN-RELATED TRANSCRIPTION FACTOR, ISOFORM H"/>
    <property type="match status" value="1"/>
</dbReference>
<name>A0ABN8N8V5_9CNID</name>
<keyword evidence="5" id="KW-0804">Transcription</keyword>
<protein>
    <recommendedName>
        <fullName evidence="9">SAP domain-containing protein</fullName>
    </recommendedName>
</protein>
<comment type="caution">
    <text evidence="10">The sequence shown here is derived from an EMBL/GenBank/DDBJ whole genome shotgun (WGS) entry which is preliminary data.</text>
</comment>
<reference evidence="10 11" key="1">
    <citation type="submission" date="2022-05" db="EMBL/GenBank/DDBJ databases">
        <authorList>
            <consortium name="Genoscope - CEA"/>
            <person name="William W."/>
        </authorList>
    </citation>
    <scope>NUCLEOTIDE SEQUENCE [LARGE SCALE GENOMIC DNA]</scope>
</reference>
<evidence type="ECO:0000256" key="2">
    <source>
        <dbReference type="ARBA" id="ARBA00022737"/>
    </source>
</evidence>
<evidence type="ECO:0000256" key="6">
    <source>
        <dbReference type="ARBA" id="ARBA00023242"/>
    </source>
</evidence>
<dbReference type="SMART" id="SM00707">
    <property type="entry name" value="RPEL"/>
    <property type="match status" value="3"/>
</dbReference>
<feature type="compositionally biased region" description="Basic residues" evidence="8">
    <location>
        <begin position="273"/>
        <end position="288"/>
    </location>
</feature>
<keyword evidence="4" id="KW-0175">Coiled coil</keyword>
<evidence type="ECO:0000256" key="1">
    <source>
        <dbReference type="ARBA" id="ARBA00004123"/>
    </source>
</evidence>
<dbReference type="Proteomes" id="UP001159405">
    <property type="component" value="Unassembled WGS sequence"/>
</dbReference>
<dbReference type="PROSITE" id="PS50800">
    <property type="entry name" value="SAP"/>
    <property type="match status" value="1"/>
</dbReference>
<feature type="compositionally biased region" description="Low complexity" evidence="8">
    <location>
        <begin position="657"/>
        <end position="668"/>
    </location>
</feature>
<evidence type="ECO:0000256" key="8">
    <source>
        <dbReference type="SAM" id="MobiDB-lite"/>
    </source>
</evidence>
<dbReference type="Pfam" id="PF02755">
    <property type="entry name" value="RPEL"/>
    <property type="match status" value="1"/>
</dbReference>
<dbReference type="SMART" id="SM00513">
    <property type="entry name" value="SAP"/>
    <property type="match status" value="1"/>
</dbReference>
<proteinExistence type="predicted"/>
<dbReference type="PANTHER" id="PTHR22793">
    <property type="entry name" value="MYOCARDIN-RELATED TRANSCRIPTION FACTOR-RELATED"/>
    <property type="match status" value="1"/>
</dbReference>
<evidence type="ECO:0000313" key="11">
    <source>
        <dbReference type="Proteomes" id="UP001159405"/>
    </source>
</evidence>
<feature type="domain" description="SAP" evidence="9">
    <location>
        <begin position="363"/>
        <end position="397"/>
    </location>
</feature>
<dbReference type="SUPFAM" id="SSF68906">
    <property type="entry name" value="SAP domain"/>
    <property type="match status" value="1"/>
</dbReference>
<evidence type="ECO:0000256" key="7">
    <source>
        <dbReference type="PROSITE-ProRule" id="PRU00401"/>
    </source>
</evidence>
<feature type="compositionally biased region" description="Polar residues" evidence="8">
    <location>
        <begin position="635"/>
        <end position="650"/>
    </location>
</feature>
<evidence type="ECO:0000313" key="10">
    <source>
        <dbReference type="EMBL" id="CAH3044417.1"/>
    </source>
</evidence>
<feature type="compositionally biased region" description="Low complexity" evidence="8">
    <location>
        <begin position="236"/>
        <end position="262"/>
    </location>
</feature>
<feature type="region of interest" description="Disordered" evidence="8">
    <location>
        <begin position="230"/>
        <end position="305"/>
    </location>
</feature>
<organism evidence="10 11">
    <name type="scientific">Porites lobata</name>
    <dbReference type="NCBI Taxonomy" id="104759"/>
    <lineage>
        <taxon>Eukaryota</taxon>
        <taxon>Metazoa</taxon>
        <taxon>Cnidaria</taxon>
        <taxon>Anthozoa</taxon>
        <taxon>Hexacorallia</taxon>
        <taxon>Scleractinia</taxon>
        <taxon>Fungiina</taxon>
        <taxon>Poritidae</taxon>
        <taxon>Porites</taxon>
    </lineage>
</organism>
<dbReference type="InterPro" id="IPR043451">
    <property type="entry name" value="Myocardin-like"/>
</dbReference>
<dbReference type="Gene3D" id="6.10.140.2040">
    <property type="match status" value="1"/>
</dbReference>
<feature type="repeat" description="RPEL" evidence="7">
    <location>
        <begin position="128"/>
        <end position="153"/>
    </location>
</feature>
<feature type="region of interest" description="Disordered" evidence="8">
    <location>
        <begin position="159"/>
        <end position="212"/>
    </location>
</feature>
<feature type="repeat" description="RPEL" evidence="7">
    <location>
        <begin position="82"/>
        <end position="107"/>
    </location>
</feature>
<evidence type="ECO:0000256" key="3">
    <source>
        <dbReference type="ARBA" id="ARBA00023015"/>
    </source>
</evidence>
<dbReference type="PROSITE" id="PS51073">
    <property type="entry name" value="RPEL"/>
    <property type="match status" value="3"/>
</dbReference>
<dbReference type="Pfam" id="PF02037">
    <property type="entry name" value="SAP"/>
    <property type="match status" value="1"/>
</dbReference>
<keyword evidence="11" id="KW-1185">Reference proteome</keyword>
<accession>A0ABN8N8V5</accession>
<gene>
    <name evidence="10" type="ORF">PLOB_00004689</name>
</gene>
<dbReference type="Gene3D" id="6.10.150.10">
    <property type="match status" value="1"/>
</dbReference>
<keyword evidence="6" id="KW-0539">Nucleus</keyword>
<evidence type="ECO:0000259" key="9">
    <source>
        <dbReference type="PROSITE" id="PS50800"/>
    </source>
</evidence>
<comment type="subcellular location">
    <subcellularLocation>
        <location evidence="1">Nucleus</location>
    </subcellularLocation>
</comment>
<evidence type="ECO:0000256" key="4">
    <source>
        <dbReference type="ARBA" id="ARBA00023054"/>
    </source>
</evidence>
<feature type="repeat" description="RPEL" evidence="7">
    <location>
        <begin position="33"/>
        <end position="58"/>
    </location>
</feature>
<feature type="region of interest" description="Disordered" evidence="8">
    <location>
        <begin position="628"/>
        <end position="723"/>
    </location>
</feature>
<keyword evidence="2" id="KW-0677">Repeat</keyword>
<feature type="compositionally biased region" description="Low complexity" evidence="8">
    <location>
        <begin position="178"/>
        <end position="212"/>
    </location>
</feature>
<sequence length="1013" mass="111858">MSWNTPSSGGFQAMAPSEAQPYMSHEQLLSNRDALERKLSQRRPRQELVSIGIMPAVSAAPAILSQRTKLERAKASFGLTGDILQKKIRARPNRAQLIQKHILYETPGAVDPSLVDKQMRLKRKKLEDNLNDKLSFRPGPLELVKQNILEAGTEMSHAVQEGTVPFTETTSNYREPISPESVDSPEPSPDPSNIASPPSVSSSHSFASSPGSTCITSTVQALASLQAQTRKHSLEQQEQQQQQHQMFLQQQNGQQQVLPSQLPVSSTGTKKEARSRKKTAKPKVKKYKYHEYRPPNGEVQKSELPSDSPYGLLLQQQQLYLQLQVLFQNYPHHCMLPSIPENAKVSSNGGKNNNSNAEKPVKIEEMRVVDMRRALKERGLPVFGSKTDLIKRLQEIGAFPPPEPNASITISPPLVSTQAQVTTSAPSSSSAQALPTNVVHPSLHRSNSLPLQSPNLNTVQQLQMQILANNQSLQQLKVPPEVQQQLQQLQYLNLQLQLQHLNIQQQQNIQPKPMDTPVTCQTASVKTETLTNNTCTFQGSPVNQSQTSEQKPVPFAVKQECQTVQMSPRNPHQQQLAKTQTQVKQQQVDQVNQALVHLHEQAQSLDSIDSNASSVESQVLSWDQQHPLFDGESESYPSPGSQLSDMSNLSPLPADNLSHSMDSLHSSSVFHGNAKPDNQLIPGSYPERSSDEYLSMVPQRKPRSLSEPQFPVSTHRRTSSFPSIPFATPPPSYEAAVAAQSQKQFQNVGFGSQMVGGFPIMNSVSPKQDDMDLHLDSVIQDKELSQELQKAMMKNFASLNHDDILEILGEPCSQFPTTIVTNSFAGIMTPSLTTSGNQPPMSKSPSYGSYLSQRFVPPSQNSPGRMSRSCDDVSQLSVNNKFPFQAENGAMYDFDNFLTSPLSPMKIDSCDTDDSPGLLFNSSNSIPIPSSNGIVGKTDTLSWLDLSMSPTAQQNIPHANVELTSIHNNNYKGTPPLNLYDDHEHTPLSLFDLETPTALHPPSDFGEAMDYCI</sequence>
<dbReference type="Gene3D" id="1.10.720.30">
    <property type="entry name" value="SAP domain"/>
    <property type="match status" value="1"/>
</dbReference>